<dbReference type="AlphaFoldDB" id="A0A3B6ISD8"/>
<reference evidence="3" key="1">
    <citation type="submission" date="2018-08" db="EMBL/GenBank/DDBJ databases">
        <authorList>
            <person name="Rossello M."/>
        </authorList>
    </citation>
    <scope>NUCLEOTIDE SEQUENCE [LARGE SCALE GENOMIC DNA]</scope>
    <source>
        <strain evidence="3">cv. Chinese Spring</strain>
    </source>
</reference>
<sequence>MLSQLTGPFVIMSPFSTASSGLFLRCSRVKAGNSAEICGTEKLITLGNLRPVLPVRMRRQGQGQGQYGDPNINSMASSQLHHYQAQQRVQQLPDNSYPGRDPGQAAGENQYTTQKVRQSQWDRGGPNIPNQISPYAYNEGQSAEGKRSFYDGQQSDMKVGLEKQPRKESRDQPRTDKIEARHDEYNLPRTFESLEQSFREDIVVLSKELNDAEDAENTRHRERLNEINAQYHEKLLALRARQTAYREEFLRKESLERQQQYQKATISNYANNVVPREPRGYPPTAAATPPAAAPSGGSYGEAHRGYASGQYETFGERPDYPEFHGGGQGRDHGFEHRGHQYPGGRAYNSGGRRF</sequence>
<feature type="compositionally biased region" description="Polar residues" evidence="2">
    <location>
        <begin position="85"/>
        <end position="94"/>
    </location>
</feature>
<proteinExistence type="predicted"/>
<dbReference type="Gramene" id="TraesCS4B03G0576000.2">
    <property type="protein sequence ID" value="TraesCS4B03G0576000.2.CDS"/>
    <property type="gene ID" value="TraesCS4B03G0576000"/>
</dbReference>
<feature type="compositionally biased region" description="Basic and acidic residues" evidence="2">
    <location>
        <begin position="159"/>
        <end position="178"/>
    </location>
</feature>
<feature type="region of interest" description="Disordered" evidence="2">
    <location>
        <begin position="85"/>
        <end position="178"/>
    </location>
</feature>
<dbReference type="EnsemblPlants" id="TraesCS4B02G207600.2">
    <property type="protein sequence ID" value="TraesCS4B02G207600.2"/>
    <property type="gene ID" value="TraesCS4B02G207600"/>
</dbReference>
<dbReference type="Gramene" id="TraesCS4B02G207600.2">
    <property type="protein sequence ID" value="TraesCS4B02G207600.2"/>
    <property type="gene ID" value="TraesCS4B02G207600"/>
</dbReference>
<name>A0A3B6ISD8_WHEAT</name>
<dbReference type="OrthoDB" id="1899623at2759"/>
<feature type="compositionally biased region" description="Low complexity" evidence="2">
    <location>
        <begin position="282"/>
        <end position="294"/>
    </location>
</feature>
<feature type="region of interest" description="Disordered" evidence="2">
    <location>
        <begin position="273"/>
        <end position="354"/>
    </location>
</feature>
<dbReference type="SMR" id="A0A3B6ISD8"/>
<organism evidence="3">
    <name type="scientific">Triticum aestivum</name>
    <name type="common">Wheat</name>
    <dbReference type="NCBI Taxonomy" id="4565"/>
    <lineage>
        <taxon>Eukaryota</taxon>
        <taxon>Viridiplantae</taxon>
        <taxon>Streptophyta</taxon>
        <taxon>Embryophyta</taxon>
        <taxon>Tracheophyta</taxon>
        <taxon>Spermatophyta</taxon>
        <taxon>Magnoliopsida</taxon>
        <taxon>Liliopsida</taxon>
        <taxon>Poales</taxon>
        <taxon>Poaceae</taxon>
        <taxon>BOP clade</taxon>
        <taxon>Pooideae</taxon>
        <taxon>Triticodae</taxon>
        <taxon>Triticeae</taxon>
        <taxon>Triticinae</taxon>
        <taxon>Triticum</taxon>
    </lineage>
</organism>
<evidence type="ECO:0000256" key="2">
    <source>
        <dbReference type="SAM" id="MobiDB-lite"/>
    </source>
</evidence>
<dbReference type="PANTHER" id="PTHR34210">
    <property type="entry name" value="OS01G0252900 PROTEIN"/>
    <property type="match status" value="1"/>
</dbReference>
<dbReference type="PaxDb" id="4565-Traes_4BL_42EEB1AAD.2"/>
<evidence type="ECO:0000313" key="4">
    <source>
        <dbReference type="Proteomes" id="UP000019116"/>
    </source>
</evidence>
<feature type="compositionally biased region" description="Basic and acidic residues" evidence="2">
    <location>
        <begin position="329"/>
        <end position="338"/>
    </location>
</feature>
<protein>
    <submittedName>
        <fullName evidence="3">Uncharacterized protein</fullName>
    </submittedName>
</protein>
<keyword evidence="1" id="KW-0175">Coiled coil</keyword>
<accession>A0A3B6ISD8</accession>
<feature type="compositionally biased region" description="Polar residues" evidence="2">
    <location>
        <begin position="107"/>
        <end position="121"/>
    </location>
</feature>
<dbReference type="Proteomes" id="UP000019116">
    <property type="component" value="Chromosome 4B"/>
</dbReference>
<reference evidence="3" key="2">
    <citation type="submission" date="2018-10" db="UniProtKB">
        <authorList>
            <consortium name="EnsemblPlants"/>
        </authorList>
    </citation>
    <scope>IDENTIFICATION</scope>
</reference>
<dbReference type="PANTHER" id="PTHR34210:SF1">
    <property type="entry name" value="OS03G0274700 PROTEIN"/>
    <property type="match status" value="1"/>
</dbReference>
<evidence type="ECO:0000256" key="1">
    <source>
        <dbReference type="SAM" id="Coils"/>
    </source>
</evidence>
<evidence type="ECO:0000313" key="3">
    <source>
        <dbReference type="EnsemblPlants" id="TraesCS4B02G207600.2"/>
    </source>
</evidence>
<keyword evidence="4" id="KW-1185">Reference proteome</keyword>
<feature type="coiled-coil region" evidence="1">
    <location>
        <begin position="210"/>
        <end position="241"/>
    </location>
</feature>